<evidence type="ECO:0000313" key="2">
    <source>
        <dbReference type="Proteomes" id="UP000253509"/>
    </source>
</evidence>
<name>A0A366INC5_9MICO</name>
<gene>
    <name evidence="1" type="ORF">DFO65_103383</name>
</gene>
<evidence type="ECO:0008006" key="3">
    <source>
        <dbReference type="Google" id="ProtNLM"/>
    </source>
</evidence>
<accession>A0A366INC5</accession>
<sequence length="133" mass="14377">MGQWVTPSDVKDRWVLPGDFPGTDAQIETKITDAEDLVLTGYPDIGDRIAAGNLRVETVRRIVAGVVIRFFRNPEGIRTTSSTTGPFAVGSTITHGGDEPGELYLSDADRVALSGRTMTKKAFTISTIPKGWP</sequence>
<proteinExistence type="predicted"/>
<dbReference type="Proteomes" id="UP000253509">
    <property type="component" value="Unassembled WGS sequence"/>
</dbReference>
<dbReference type="RefSeq" id="WP_113903539.1">
    <property type="nucleotide sequence ID" value="NZ_QNSB01000003.1"/>
</dbReference>
<dbReference type="EMBL" id="QNSB01000003">
    <property type="protein sequence ID" value="RBP73085.1"/>
    <property type="molecule type" value="Genomic_DNA"/>
</dbReference>
<organism evidence="1 2">
    <name type="scientific">Brevibacterium celere</name>
    <dbReference type="NCBI Taxonomy" id="225845"/>
    <lineage>
        <taxon>Bacteria</taxon>
        <taxon>Bacillati</taxon>
        <taxon>Actinomycetota</taxon>
        <taxon>Actinomycetes</taxon>
        <taxon>Micrococcales</taxon>
        <taxon>Brevibacteriaceae</taxon>
        <taxon>Brevibacterium</taxon>
    </lineage>
</organism>
<comment type="caution">
    <text evidence="1">The sequence shown here is derived from an EMBL/GenBank/DDBJ whole genome shotgun (WGS) entry which is preliminary data.</text>
</comment>
<protein>
    <recommendedName>
        <fullName evidence="3">Gp19/Gp15/Gp42-like protein</fullName>
    </recommendedName>
</protein>
<reference evidence="1 2" key="1">
    <citation type="submission" date="2018-06" db="EMBL/GenBank/DDBJ databases">
        <title>Freshwater and sediment microbial communities from various areas in North America, analyzing microbe dynamics in response to fracking.</title>
        <authorList>
            <person name="Lamendella R."/>
        </authorList>
    </citation>
    <scope>NUCLEOTIDE SEQUENCE [LARGE SCALE GENOMIC DNA]</scope>
    <source>
        <strain evidence="1 2">3b_TX</strain>
    </source>
</reference>
<dbReference type="AlphaFoldDB" id="A0A366INC5"/>
<evidence type="ECO:0000313" key="1">
    <source>
        <dbReference type="EMBL" id="RBP73085.1"/>
    </source>
</evidence>
<keyword evidence="2" id="KW-1185">Reference proteome</keyword>